<proteinExistence type="predicted"/>
<dbReference type="AlphaFoldDB" id="A0A0E9WHW2"/>
<protein>
    <submittedName>
        <fullName evidence="1">Uncharacterized protein</fullName>
    </submittedName>
</protein>
<reference evidence="1" key="1">
    <citation type="submission" date="2014-11" db="EMBL/GenBank/DDBJ databases">
        <authorList>
            <person name="Amaro Gonzalez C."/>
        </authorList>
    </citation>
    <scope>NUCLEOTIDE SEQUENCE</scope>
</reference>
<name>A0A0E9WHW2_ANGAN</name>
<accession>A0A0E9WHW2</accession>
<sequence>MLLKEENNLLRPFHKQCGKRHFEISSFPPSAIKRAYCSSPHTFSHQETHNNSISIISIKPEAIQSL</sequence>
<reference evidence="1" key="2">
    <citation type="journal article" date="2015" name="Fish Shellfish Immunol.">
        <title>Early steps in the European eel (Anguilla anguilla)-Vibrio vulnificus interaction in the gills: Role of the RtxA13 toxin.</title>
        <authorList>
            <person name="Callol A."/>
            <person name="Pajuelo D."/>
            <person name="Ebbesson L."/>
            <person name="Teles M."/>
            <person name="MacKenzie S."/>
            <person name="Amaro C."/>
        </authorList>
    </citation>
    <scope>NUCLEOTIDE SEQUENCE</scope>
</reference>
<dbReference type="EMBL" id="GBXM01019504">
    <property type="protein sequence ID" value="JAH89073.1"/>
    <property type="molecule type" value="Transcribed_RNA"/>
</dbReference>
<organism evidence="1">
    <name type="scientific">Anguilla anguilla</name>
    <name type="common">European freshwater eel</name>
    <name type="synonym">Muraena anguilla</name>
    <dbReference type="NCBI Taxonomy" id="7936"/>
    <lineage>
        <taxon>Eukaryota</taxon>
        <taxon>Metazoa</taxon>
        <taxon>Chordata</taxon>
        <taxon>Craniata</taxon>
        <taxon>Vertebrata</taxon>
        <taxon>Euteleostomi</taxon>
        <taxon>Actinopterygii</taxon>
        <taxon>Neopterygii</taxon>
        <taxon>Teleostei</taxon>
        <taxon>Anguilliformes</taxon>
        <taxon>Anguillidae</taxon>
        <taxon>Anguilla</taxon>
    </lineage>
</organism>
<evidence type="ECO:0000313" key="1">
    <source>
        <dbReference type="EMBL" id="JAH89073.1"/>
    </source>
</evidence>